<dbReference type="EMBL" id="FCNP01000033">
    <property type="protein sequence ID" value="CVI58483.1"/>
    <property type="molecule type" value="Genomic_DNA"/>
</dbReference>
<dbReference type="InterPro" id="IPR000782">
    <property type="entry name" value="FAS1_domain"/>
</dbReference>
<dbReference type="InterPro" id="IPR036378">
    <property type="entry name" value="FAS1_dom_sf"/>
</dbReference>
<feature type="domain" description="FAS1" evidence="1">
    <location>
        <begin position="1"/>
        <end position="20"/>
    </location>
</feature>
<sequence>MTIADVKQSNGVIYVIDKVLLRKMWSGAIPSSERPATLEGRPFQFHR</sequence>
<dbReference type="SUPFAM" id="SSF82153">
    <property type="entry name" value="FAS1 domain"/>
    <property type="match status" value="1"/>
</dbReference>
<organism evidence="2 3">
    <name type="scientific">Agrobacterium deltaense NCPPB 1641</name>
    <dbReference type="NCBI Taxonomy" id="1183425"/>
    <lineage>
        <taxon>Bacteria</taxon>
        <taxon>Pseudomonadati</taxon>
        <taxon>Pseudomonadota</taxon>
        <taxon>Alphaproteobacteria</taxon>
        <taxon>Hyphomicrobiales</taxon>
        <taxon>Rhizobiaceae</taxon>
        <taxon>Rhizobium/Agrobacterium group</taxon>
        <taxon>Agrobacterium</taxon>
    </lineage>
</organism>
<evidence type="ECO:0000313" key="3">
    <source>
        <dbReference type="Proteomes" id="UP000192140"/>
    </source>
</evidence>
<name>A0A1S7TV85_9HYPH</name>
<evidence type="ECO:0000313" key="2">
    <source>
        <dbReference type="EMBL" id="CVI58483.1"/>
    </source>
</evidence>
<protein>
    <recommendedName>
        <fullName evidence="1">FAS1 domain-containing protein</fullName>
    </recommendedName>
</protein>
<evidence type="ECO:0000259" key="1">
    <source>
        <dbReference type="PROSITE" id="PS50213"/>
    </source>
</evidence>
<dbReference type="AlphaFoldDB" id="A0A1S7TV85"/>
<dbReference type="Proteomes" id="UP000192140">
    <property type="component" value="Unassembled WGS sequence"/>
</dbReference>
<dbReference type="PROSITE" id="PS50213">
    <property type="entry name" value="FAS1"/>
    <property type="match status" value="1"/>
</dbReference>
<reference evidence="2" key="1">
    <citation type="submission" date="2016-01" db="EMBL/GenBank/DDBJ databases">
        <authorList>
            <person name="Regsiter A."/>
            <person name="william w."/>
        </authorList>
    </citation>
    <scope>NUCLEOTIDE SEQUENCE</scope>
    <source>
        <strain evidence="2">NCPPB 1641</strain>
    </source>
</reference>
<proteinExistence type="predicted"/>
<keyword evidence="3" id="KW-1185">Reference proteome</keyword>
<gene>
    <name evidence="2" type="ORF">AGR7A_Lc120109</name>
</gene>
<comment type="caution">
    <text evidence="2">The sequence shown here is derived from an EMBL/GenBank/DDBJ whole genome shotgun (WGS) entry which is preliminary data.</text>
</comment>
<accession>A0A1S7TV85</accession>